<gene>
    <name evidence="2" type="ORF">HG15A2_11870</name>
</gene>
<accession>A0A517MSS9</accession>
<sequence precursor="true">MLFSLQLCILLFNVLDPTSLAHATDAGKADEQECGPVFMLDLTQPMQHTMMGFNHQGPPPWLNGNIAATQHQSIVNIHSENLLALKKCRGFRSLAVRSIGERWLMVVDERVGNGWLLSRPFYKAPPEQLELLGRYRKHFRLPVQAKNLIGTSWELAERQQENRGLPFDVPRDILTRMMPGNTLEFQRLSVACKNTPVGTEVERGWFIIEGKDTGCLLICDKDDVTDDYEAITFEILELDDALHLIPLEYGQGSYSGGTGSTNLQVNNNTSYVRYRRIINTN</sequence>
<feature type="signal peptide" evidence="1">
    <location>
        <begin position="1"/>
        <end position="23"/>
    </location>
</feature>
<name>A0A517MSS9_9BACT</name>
<evidence type="ECO:0000313" key="2">
    <source>
        <dbReference type="EMBL" id="QDS97919.1"/>
    </source>
</evidence>
<feature type="chain" id="PRO_5022164162" evidence="1">
    <location>
        <begin position="24"/>
        <end position="281"/>
    </location>
</feature>
<reference evidence="2 3" key="1">
    <citation type="submission" date="2019-02" db="EMBL/GenBank/DDBJ databases">
        <title>Deep-cultivation of Planctomycetes and their phenomic and genomic characterization uncovers novel biology.</title>
        <authorList>
            <person name="Wiegand S."/>
            <person name="Jogler M."/>
            <person name="Boedeker C."/>
            <person name="Pinto D."/>
            <person name="Vollmers J."/>
            <person name="Rivas-Marin E."/>
            <person name="Kohn T."/>
            <person name="Peeters S.H."/>
            <person name="Heuer A."/>
            <person name="Rast P."/>
            <person name="Oberbeckmann S."/>
            <person name="Bunk B."/>
            <person name="Jeske O."/>
            <person name="Meyerdierks A."/>
            <person name="Storesund J.E."/>
            <person name="Kallscheuer N."/>
            <person name="Luecker S."/>
            <person name="Lage O.M."/>
            <person name="Pohl T."/>
            <person name="Merkel B.J."/>
            <person name="Hornburger P."/>
            <person name="Mueller R.-W."/>
            <person name="Bruemmer F."/>
            <person name="Labrenz M."/>
            <person name="Spormann A.M."/>
            <person name="Op den Camp H."/>
            <person name="Overmann J."/>
            <person name="Amann R."/>
            <person name="Jetten M.S.M."/>
            <person name="Mascher T."/>
            <person name="Medema M.H."/>
            <person name="Devos D.P."/>
            <person name="Kaster A.-K."/>
            <person name="Ovreas L."/>
            <person name="Rohde M."/>
            <person name="Galperin M.Y."/>
            <person name="Jogler C."/>
        </authorList>
    </citation>
    <scope>NUCLEOTIDE SEQUENCE [LARGE SCALE GENOMIC DNA]</scope>
    <source>
        <strain evidence="2 3">HG15A2</strain>
    </source>
</reference>
<protein>
    <submittedName>
        <fullName evidence="2">Uncharacterized protein</fullName>
    </submittedName>
</protein>
<keyword evidence="3" id="KW-1185">Reference proteome</keyword>
<evidence type="ECO:0000313" key="3">
    <source>
        <dbReference type="Proteomes" id="UP000319852"/>
    </source>
</evidence>
<dbReference type="AlphaFoldDB" id="A0A517MSS9"/>
<dbReference type="Proteomes" id="UP000319852">
    <property type="component" value="Chromosome"/>
</dbReference>
<evidence type="ECO:0000256" key="1">
    <source>
        <dbReference type="SAM" id="SignalP"/>
    </source>
</evidence>
<dbReference type="EMBL" id="CP036263">
    <property type="protein sequence ID" value="QDS97919.1"/>
    <property type="molecule type" value="Genomic_DNA"/>
</dbReference>
<dbReference type="RefSeq" id="WP_145058679.1">
    <property type="nucleotide sequence ID" value="NZ_CP036263.1"/>
</dbReference>
<dbReference type="KEGG" id="amob:HG15A2_11870"/>
<keyword evidence="1" id="KW-0732">Signal</keyword>
<proteinExistence type="predicted"/>
<organism evidence="2 3">
    <name type="scientific">Adhaeretor mobilis</name>
    <dbReference type="NCBI Taxonomy" id="1930276"/>
    <lineage>
        <taxon>Bacteria</taxon>
        <taxon>Pseudomonadati</taxon>
        <taxon>Planctomycetota</taxon>
        <taxon>Planctomycetia</taxon>
        <taxon>Pirellulales</taxon>
        <taxon>Lacipirellulaceae</taxon>
        <taxon>Adhaeretor</taxon>
    </lineage>
</organism>